<dbReference type="PANTHER" id="PTHR10587:SF125">
    <property type="entry name" value="POLYSACCHARIDE DEACETYLASE YHEN-RELATED"/>
    <property type="match status" value="1"/>
</dbReference>
<proteinExistence type="predicted"/>
<dbReference type="GO" id="GO:0005975">
    <property type="term" value="P:carbohydrate metabolic process"/>
    <property type="evidence" value="ECO:0007669"/>
    <property type="project" value="InterPro"/>
</dbReference>
<dbReference type="InterPro" id="IPR011330">
    <property type="entry name" value="Glyco_hydro/deAcase_b/a-brl"/>
</dbReference>
<comment type="caution">
    <text evidence="2">The sequence shown here is derived from an EMBL/GenBank/DDBJ whole genome shotgun (WGS) entry which is preliminary data.</text>
</comment>
<organism evidence="2 3">
    <name type="scientific">Acetivibrio ethanolgignens</name>
    <dbReference type="NCBI Taxonomy" id="290052"/>
    <lineage>
        <taxon>Bacteria</taxon>
        <taxon>Bacillati</taxon>
        <taxon>Bacillota</taxon>
        <taxon>Clostridia</taxon>
        <taxon>Eubacteriales</taxon>
        <taxon>Oscillospiraceae</taxon>
        <taxon>Acetivibrio</taxon>
    </lineage>
</organism>
<dbReference type="STRING" id="290052.ASU35_12770"/>
<dbReference type="GO" id="GO:0016810">
    <property type="term" value="F:hydrolase activity, acting on carbon-nitrogen (but not peptide) bonds"/>
    <property type="evidence" value="ECO:0007669"/>
    <property type="project" value="InterPro"/>
</dbReference>
<reference evidence="2 3" key="1">
    <citation type="submission" date="2015-11" db="EMBL/GenBank/DDBJ databases">
        <title>Butyribacter intestini gen. nov., sp. nov., a butyric acid-producing bacterium of the family Lachnospiraceae isolated from the human faeces.</title>
        <authorList>
            <person name="Zou Y."/>
            <person name="Xue W."/>
            <person name="Luo G."/>
            <person name="Lv M."/>
        </authorList>
    </citation>
    <scope>NUCLEOTIDE SEQUENCE [LARGE SCALE GENOMIC DNA]</scope>
    <source>
        <strain evidence="2 3">ACET-33324</strain>
    </source>
</reference>
<name>A0A0V8QEJ7_9FIRM</name>
<dbReference type="OrthoDB" id="9806342at2"/>
<keyword evidence="3" id="KW-1185">Reference proteome</keyword>
<dbReference type="AlphaFoldDB" id="A0A0V8QEJ7"/>
<dbReference type="EMBL" id="LNAM01000170">
    <property type="protein sequence ID" value="KSV58489.1"/>
    <property type="molecule type" value="Genomic_DNA"/>
</dbReference>
<dbReference type="SUPFAM" id="SSF88713">
    <property type="entry name" value="Glycoside hydrolase/deacetylase"/>
    <property type="match status" value="1"/>
</dbReference>
<dbReference type="CDD" id="cd10944">
    <property type="entry name" value="CE4_SmPgdA_like"/>
    <property type="match status" value="1"/>
</dbReference>
<dbReference type="PANTHER" id="PTHR10587">
    <property type="entry name" value="GLYCOSYL TRANSFERASE-RELATED"/>
    <property type="match status" value="1"/>
</dbReference>
<dbReference type="Proteomes" id="UP000054874">
    <property type="component" value="Unassembled WGS sequence"/>
</dbReference>
<accession>A0A0V8QEJ7</accession>
<dbReference type="InterPro" id="IPR002509">
    <property type="entry name" value="NODB_dom"/>
</dbReference>
<dbReference type="Pfam" id="PF01522">
    <property type="entry name" value="Polysacc_deac_1"/>
    <property type="match status" value="1"/>
</dbReference>
<evidence type="ECO:0000259" key="1">
    <source>
        <dbReference type="PROSITE" id="PS51677"/>
    </source>
</evidence>
<dbReference type="InterPro" id="IPR050248">
    <property type="entry name" value="Polysacc_deacetylase_ArnD"/>
</dbReference>
<evidence type="ECO:0000313" key="2">
    <source>
        <dbReference type="EMBL" id="KSV58489.1"/>
    </source>
</evidence>
<sequence length="270" mass="31120">MYQTSVGNTKVIFIRILHKMFVETKGRKAMSKRRFCAVFFMLLLLGCFGAEKEVYQAVMQSDETMEKKIAYLTFDDGPSKVTEQILAILKKENAKATFFLIGQQITEDTIPLLQQMVEEGHELGIHTYSHKSEEIYQSADAYVEDALKTAERIKEAVGVEPKYFRFPWGSNNCYAKGIKEEVVRQMEEKGYTYFDWNVSGEDSVGRPDKASIFRNVKKDALKYNEPVVLLHDSATNKNTAETLPDILRLLKEAGYEFETVDKRSRPYQYH</sequence>
<protein>
    <recommendedName>
        <fullName evidence="1">NodB homology domain-containing protein</fullName>
    </recommendedName>
</protein>
<feature type="domain" description="NodB homology" evidence="1">
    <location>
        <begin position="68"/>
        <end position="258"/>
    </location>
</feature>
<dbReference type="PROSITE" id="PS51677">
    <property type="entry name" value="NODB"/>
    <property type="match status" value="1"/>
</dbReference>
<dbReference type="Gene3D" id="3.20.20.370">
    <property type="entry name" value="Glycoside hydrolase/deacetylase"/>
    <property type="match status" value="1"/>
</dbReference>
<gene>
    <name evidence="2" type="ORF">ASU35_12770</name>
</gene>
<evidence type="ECO:0000313" key="3">
    <source>
        <dbReference type="Proteomes" id="UP000054874"/>
    </source>
</evidence>